<gene>
    <name evidence="2" type="ORF">NF867_14775</name>
</gene>
<dbReference type="Proteomes" id="UP001155182">
    <property type="component" value="Unassembled WGS sequence"/>
</dbReference>
<feature type="signal peptide" evidence="1">
    <location>
        <begin position="1"/>
        <end position="21"/>
    </location>
</feature>
<comment type="caution">
    <text evidence="2">The sequence shown here is derived from an EMBL/GenBank/DDBJ whole genome shotgun (WGS) entry which is preliminary data.</text>
</comment>
<dbReference type="AlphaFoldDB" id="A0A9X2F4Q7"/>
<name>A0A9X2F4Q7_9SPHI</name>
<evidence type="ECO:0000313" key="2">
    <source>
        <dbReference type="EMBL" id="MCO4294125.1"/>
    </source>
</evidence>
<dbReference type="EMBL" id="JAMWYS010000053">
    <property type="protein sequence ID" value="MCO4294125.1"/>
    <property type="molecule type" value="Genomic_DNA"/>
</dbReference>
<reference evidence="2" key="1">
    <citation type="submission" date="2022-06" db="EMBL/GenBank/DDBJ databases">
        <title>Solitalea sp. MAHUQ-68 isolated from rhizospheric soil.</title>
        <authorList>
            <person name="Huq M.A."/>
        </authorList>
    </citation>
    <scope>NUCLEOTIDE SEQUENCE</scope>
    <source>
        <strain evidence="2">MAHUQ-68</strain>
    </source>
</reference>
<evidence type="ECO:0008006" key="4">
    <source>
        <dbReference type="Google" id="ProtNLM"/>
    </source>
</evidence>
<keyword evidence="1" id="KW-0732">Signal</keyword>
<evidence type="ECO:0000256" key="1">
    <source>
        <dbReference type="SAM" id="SignalP"/>
    </source>
</evidence>
<dbReference type="RefSeq" id="WP_252589064.1">
    <property type="nucleotide sequence ID" value="NZ_JAMWYS010000053.1"/>
</dbReference>
<protein>
    <recommendedName>
        <fullName evidence="4">Lipocalin-like domain-containing protein</fullName>
    </recommendedName>
</protein>
<feature type="chain" id="PRO_5040940491" description="Lipocalin-like domain-containing protein" evidence="1">
    <location>
        <begin position="22"/>
        <end position="135"/>
    </location>
</feature>
<proteinExistence type="predicted"/>
<evidence type="ECO:0000313" key="3">
    <source>
        <dbReference type="Proteomes" id="UP001155182"/>
    </source>
</evidence>
<sequence>MKFIKVLFPLLFLGGLFSVVAFTNPTSPTTNITGLWADSNSSNFKHCYAIFSQEGNKIKVAHYLEFKGTPMVEIGEGSITGNKIDYKVKVTKAIPGWALSGEHILELSTDGNTLRGIYKDEQGNSGPMVFKKLRQ</sequence>
<accession>A0A9X2F4Q7</accession>
<keyword evidence="3" id="KW-1185">Reference proteome</keyword>
<organism evidence="2 3">
    <name type="scientific">Solitalea agri</name>
    <dbReference type="NCBI Taxonomy" id="2953739"/>
    <lineage>
        <taxon>Bacteria</taxon>
        <taxon>Pseudomonadati</taxon>
        <taxon>Bacteroidota</taxon>
        <taxon>Sphingobacteriia</taxon>
        <taxon>Sphingobacteriales</taxon>
        <taxon>Sphingobacteriaceae</taxon>
        <taxon>Solitalea</taxon>
    </lineage>
</organism>